<dbReference type="Proteomes" id="UP001148786">
    <property type="component" value="Unassembled WGS sequence"/>
</dbReference>
<sequence>MDAQTREPPRKQEPSLCSEILELIVDELVAAYEYHSQYRDDTDKLRTTLFSYALTFPLTHARVKHHLFRKILIKTSLIFPKETPAVISQSSIDHAKQLLDITVRNRQSDLRTRARTTIRLYTVNRSFPWQPLVADVLGGDLTELGHNCLRSLLSRISEAGVLRDFQPTELNALNSPKIVEYTIRAGPRSL</sequence>
<dbReference type="EMBL" id="JANKHO010001224">
    <property type="protein sequence ID" value="KAJ3502828.1"/>
    <property type="molecule type" value="Genomic_DNA"/>
</dbReference>
<evidence type="ECO:0000313" key="1">
    <source>
        <dbReference type="EMBL" id="KAJ3502828.1"/>
    </source>
</evidence>
<protein>
    <submittedName>
        <fullName evidence="1">Uncharacterized protein</fullName>
    </submittedName>
</protein>
<reference evidence="1" key="1">
    <citation type="submission" date="2022-07" db="EMBL/GenBank/DDBJ databases">
        <title>Genome Sequence of Agrocybe chaxingu.</title>
        <authorList>
            <person name="Buettner E."/>
        </authorList>
    </citation>
    <scope>NUCLEOTIDE SEQUENCE</scope>
    <source>
        <strain evidence="1">MP-N11</strain>
    </source>
</reference>
<evidence type="ECO:0000313" key="2">
    <source>
        <dbReference type="Proteomes" id="UP001148786"/>
    </source>
</evidence>
<accession>A0A9W8JUY0</accession>
<gene>
    <name evidence="1" type="ORF">NLJ89_g8710</name>
</gene>
<organism evidence="1 2">
    <name type="scientific">Agrocybe chaxingu</name>
    <dbReference type="NCBI Taxonomy" id="84603"/>
    <lineage>
        <taxon>Eukaryota</taxon>
        <taxon>Fungi</taxon>
        <taxon>Dikarya</taxon>
        <taxon>Basidiomycota</taxon>
        <taxon>Agaricomycotina</taxon>
        <taxon>Agaricomycetes</taxon>
        <taxon>Agaricomycetidae</taxon>
        <taxon>Agaricales</taxon>
        <taxon>Agaricineae</taxon>
        <taxon>Strophariaceae</taxon>
        <taxon>Agrocybe</taxon>
    </lineage>
</organism>
<proteinExistence type="predicted"/>
<name>A0A9W8JUY0_9AGAR</name>
<dbReference type="AlphaFoldDB" id="A0A9W8JUY0"/>
<keyword evidence="2" id="KW-1185">Reference proteome</keyword>
<comment type="caution">
    <text evidence="1">The sequence shown here is derived from an EMBL/GenBank/DDBJ whole genome shotgun (WGS) entry which is preliminary data.</text>
</comment>